<evidence type="ECO:0000256" key="2">
    <source>
        <dbReference type="ARBA" id="ARBA00093628"/>
    </source>
</evidence>
<accession>A0ABT3SR23</accession>
<sequence length="152" mass="17414">MIDRGYRRAFGIAGLTSQEFQAVDSRGYWLEALALGKLLPETEAQANFVEVCKRRREPESVYENAWIKYSLVNLAKVISKKISECGASVPNVVTQELPDLFFDTLVKNLHEMEKECPNTNIQKAIITIRARQNKGKNQNRFRITNYGGYRIN</sequence>
<dbReference type="EMBL" id="SHNP01000001">
    <property type="protein sequence ID" value="MCX2972418.1"/>
    <property type="molecule type" value="Genomic_DNA"/>
</dbReference>
<protein>
    <recommendedName>
        <fullName evidence="2">Macrodomain Ori protein</fullName>
    </recommendedName>
</protein>
<comment type="similarity">
    <text evidence="1">Belongs to the MaoP family.</text>
</comment>
<proteinExistence type="inferred from homology"/>
<evidence type="ECO:0000256" key="1">
    <source>
        <dbReference type="ARBA" id="ARBA00093464"/>
    </source>
</evidence>
<dbReference type="Pfam" id="PF04219">
    <property type="entry name" value="DUF413"/>
    <property type="match status" value="1"/>
</dbReference>
<gene>
    <name evidence="3" type="ORF">EYC87_02290</name>
</gene>
<evidence type="ECO:0000313" key="4">
    <source>
        <dbReference type="Proteomes" id="UP001143307"/>
    </source>
</evidence>
<organism evidence="3 4">
    <name type="scientific">Candidatus Seongchinamella marina</name>
    <dbReference type="NCBI Taxonomy" id="2518990"/>
    <lineage>
        <taxon>Bacteria</taxon>
        <taxon>Pseudomonadati</taxon>
        <taxon>Pseudomonadota</taxon>
        <taxon>Gammaproteobacteria</taxon>
        <taxon>Cellvibrionales</taxon>
        <taxon>Halieaceae</taxon>
        <taxon>Seongchinamella</taxon>
    </lineage>
</organism>
<dbReference type="Proteomes" id="UP001143307">
    <property type="component" value="Unassembled WGS sequence"/>
</dbReference>
<evidence type="ECO:0000313" key="3">
    <source>
        <dbReference type="EMBL" id="MCX2972418.1"/>
    </source>
</evidence>
<dbReference type="InterPro" id="IPR007335">
    <property type="entry name" value="DUF413"/>
</dbReference>
<keyword evidence="4" id="KW-1185">Reference proteome</keyword>
<reference evidence="3" key="1">
    <citation type="submission" date="2019-02" db="EMBL/GenBank/DDBJ databases">
        <authorList>
            <person name="Li S.-H."/>
        </authorList>
    </citation>
    <scope>NUCLEOTIDE SEQUENCE</scope>
    <source>
        <strain evidence="3">IMCC8485</strain>
    </source>
</reference>
<comment type="caution">
    <text evidence="3">The sequence shown here is derived from an EMBL/GenBank/DDBJ whole genome shotgun (WGS) entry which is preliminary data.</text>
</comment>
<name>A0ABT3SR23_9GAMM</name>